<keyword evidence="1" id="KW-1185">Reference proteome</keyword>
<evidence type="ECO:0000313" key="2">
    <source>
        <dbReference type="RefSeq" id="XP_026672115.1"/>
    </source>
</evidence>
<sequence length="124" mass="13491">MRLNREHVRTRTESVRVLSCLQYVSSSPGLAAALRACCIAAAGGDGRASIVRQQPRPSLIRARPRSLAGIAGERTEPNRGEAKVSRNWNLLLGSACKTLRNNDHLGDDIIMVSQTILVNRTFPG</sequence>
<protein>
    <submittedName>
        <fullName evidence="2">Uncharacterized protein LOC113464744</fullName>
    </submittedName>
</protein>
<accession>A0AAJ7WE60</accession>
<name>A0AAJ7WE60_9HYME</name>
<gene>
    <name evidence="2" type="primary">LOC113464744</name>
</gene>
<dbReference type="Proteomes" id="UP000694925">
    <property type="component" value="Unplaced"/>
</dbReference>
<dbReference type="AlphaFoldDB" id="A0AAJ7WE60"/>
<evidence type="ECO:0000313" key="1">
    <source>
        <dbReference type="Proteomes" id="UP000694925"/>
    </source>
</evidence>
<proteinExistence type="predicted"/>
<organism evidence="1 2">
    <name type="scientific">Ceratina calcarata</name>
    <dbReference type="NCBI Taxonomy" id="156304"/>
    <lineage>
        <taxon>Eukaryota</taxon>
        <taxon>Metazoa</taxon>
        <taxon>Ecdysozoa</taxon>
        <taxon>Arthropoda</taxon>
        <taxon>Hexapoda</taxon>
        <taxon>Insecta</taxon>
        <taxon>Pterygota</taxon>
        <taxon>Neoptera</taxon>
        <taxon>Endopterygota</taxon>
        <taxon>Hymenoptera</taxon>
        <taxon>Apocrita</taxon>
        <taxon>Aculeata</taxon>
        <taxon>Apoidea</taxon>
        <taxon>Anthophila</taxon>
        <taxon>Apidae</taxon>
        <taxon>Ceratina</taxon>
        <taxon>Zadontomerus</taxon>
    </lineage>
</organism>
<dbReference type="GeneID" id="113464744"/>
<dbReference type="KEGG" id="ccal:113464744"/>
<reference evidence="2" key="1">
    <citation type="submission" date="2025-08" db="UniProtKB">
        <authorList>
            <consortium name="RefSeq"/>
        </authorList>
    </citation>
    <scope>IDENTIFICATION</scope>
    <source>
        <tissue evidence="2">Whole body</tissue>
    </source>
</reference>
<dbReference type="RefSeq" id="XP_026672115.1">
    <property type="nucleotide sequence ID" value="XM_026816314.1"/>
</dbReference>